<protein>
    <submittedName>
        <fullName evidence="1">Protein phosphatase 2A beta subunit mRNA</fullName>
    </submittedName>
</protein>
<name>A2NAY3_HUMAN</name>
<reference evidence="1" key="1">
    <citation type="journal article" date="1991" name="Biochemistry">
        <title>Structure of the 55-kDa regulatory subunit of protein phosphatase 2A: evidence for a neuronal-specific isoform.</title>
        <authorList>
            <person name="Mayer R.E."/>
            <person name="Hendrix P."/>
            <person name="Cron P."/>
            <person name="Matthies R."/>
            <person name="Stone S.R."/>
            <person name="Goris J."/>
            <person name="Merlevede W."/>
            <person name="Hofsteenge J."/>
            <person name="Hemmings B.A."/>
        </authorList>
    </citation>
    <scope>NUCLEOTIDE SEQUENCE</scope>
    <source>
        <tissue evidence="1">Brain</tissue>
    </source>
</reference>
<sequence>MVQSHWLPCPPLL</sequence>
<evidence type="ECO:0000313" key="1">
    <source>
        <dbReference type="EMBL" id="AAA36491.1"/>
    </source>
</evidence>
<accession>A2NAY3</accession>
<proteinExistence type="evidence at transcript level"/>
<dbReference type="EMBL" id="M64930">
    <property type="protein sequence ID" value="AAA36491.1"/>
    <property type="molecule type" value="mRNA"/>
</dbReference>
<organism evidence="1">
    <name type="scientific">Homo sapiens</name>
    <name type="common">Human</name>
    <dbReference type="NCBI Taxonomy" id="9606"/>
    <lineage>
        <taxon>Eukaryota</taxon>
        <taxon>Metazoa</taxon>
        <taxon>Chordata</taxon>
        <taxon>Craniata</taxon>
        <taxon>Vertebrata</taxon>
        <taxon>Euteleostomi</taxon>
        <taxon>Mammalia</taxon>
        <taxon>Eutheria</taxon>
        <taxon>Euarchontoglires</taxon>
        <taxon>Primates</taxon>
        <taxon>Haplorrhini</taxon>
        <taxon>Catarrhini</taxon>
        <taxon>Hominidae</taxon>
        <taxon>Homo</taxon>
    </lineage>
</organism>